<evidence type="ECO:0000313" key="1">
    <source>
        <dbReference type="EMBL" id="RZB39080.1"/>
    </source>
</evidence>
<dbReference type="Proteomes" id="UP000292052">
    <property type="component" value="Unassembled WGS sequence"/>
</dbReference>
<comment type="caution">
    <text evidence="1">The sequence shown here is derived from an EMBL/GenBank/DDBJ whole genome shotgun (WGS) entry which is preliminary data.</text>
</comment>
<reference evidence="1 2" key="1">
    <citation type="submission" date="2017-03" db="EMBL/GenBank/DDBJ databases">
        <title>Genome of the blue death feigning beetle - Asbolus verrucosus.</title>
        <authorList>
            <person name="Rider S.D."/>
        </authorList>
    </citation>
    <scope>NUCLEOTIDE SEQUENCE [LARGE SCALE GENOMIC DNA]</scope>
    <source>
        <strain evidence="1">Butters</strain>
        <tissue evidence="1">Head and leg muscle</tissue>
    </source>
</reference>
<organism evidence="1 2">
    <name type="scientific">Asbolus verrucosus</name>
    <name type="common">Desert ironclad beetle</name>
    <dbReference type="NCBI Taxonomy" id="1661398"/>
    <lineage>
        <taxon>Eukaryota</taxon>
        <taxon>Metazoa</taxon>
        <taxon>Ecdysozoa</taxon>
        <taxon>Arthropoda</taxon>
        <taxon>Hexapoda</taxon>
        <taxon>Insecta</taxon>
        <taxon>Pterygota</taxon>
        <taxon>Neoptera</taxon>
        <taxon>Endopterygota</taxon>
        <taxon>Coleoptera</taxon>
        <taxon>Polyphaga</taxon>
        <taxon>Cucujiformia</taxon>
        <taxon>Tenebrionidae</taxon>
        <taxon>Pimeliinae</taxon>
        <taxon>Asbolus</taxon>
    </lineage>
</organism>
<evidence type="ECO:0000313" key="2">
    <source>
        <dbReference type="Proteomes" id="UP000292052"/>
    </source>
</evidence>
<keyword evidence="2" id="KW-1185">Reference proteome</keyword>
<sequence length="14" mass="1674">MQVKQIIRNKSICL</sequence>
<proteinExistence type="predicted"/>
<accession>A0A482V0Q0</accession>
<gene>
    <name evidence="1" type="ORF">BDFB_002364</name>
</gene>
<dbReference type="EMBL" id="QDEB01131455">
    <property type="protein sequence ID" value="RZB39080.1"/>
    <property type="molecule type" value="Genomic_DNA"/>
</dbReference>
<protein>
    <submittedName>
        <fullName evidence="1">Uncharacterized protein</fullName>
    </submittedName>
</protein>
<name>A0A482V0Q0_ASBVE</name>